<gene>
    <name evidence="3" type="ORF">VO01_08840</name>
</gene>
<dbReference type="KEGG" id="cmh:VO01_08840"/>
<keyword evidence="2" id="KW-0732">Signal</keyword>
<evidence type="ECO:0000313" key="3">
    <source>
        <dbReference type="EMBL" id="AJW79217.1"/>
    </source>
</evidence>
<evidence type="ECO:0000256" key="1">
    <source>
        <dbReference type="SAM" id="MobiDB-lite"/>
    </source>
</evidence>
<feature type="region of interest" description="Disordered" evidence="1">
    <location>
        <begin position="1"/>
        <end position="21"/>
    </location>
</feature>
<dbReference type="OrthoDB" id="5124700at2"/>
<dbReference type="RefSeq" id="WP_045528324.1">
    <property type="nucleotide sequence ID" value="NZ_CP011043.1"/>
</dbReference>
<evidence type="ECO:0000256" key="2">
    <source>
        <dbReference type="SAM" id="SignalP"/>
    </source>
</evidence>
<dbReference type="Proteomes" id="UP000032604">
    <property type="component" value="Chromosome"/>
</dbReference>
<name>A0A0D5CJ04_9MICO</name>
<reference evidence="3 4" key="1">
    <citation type="journal article" date="2015" name="Genome Announc.">
        <title>Complete Genome Sequence of Clavibacter michiganensis subsp. insidiosus R1-1 Using PacBio Single-Molecule Real-Time Technology.</title>
        <authorList>
            <person name="Lu Y."/>
            <person name="Samac D.A."/>
            <person name="Glazebrook J."/>
            <person name="Ishimaru C.A."/>
        </authorList>
    </citation>
    <scope>NUCLEOTIDE SEQUENCE [LARGE SCALE GENOMIC DNA]</scope>
    <source>
        <strain evidence="3 4">R1-1</strain>
    </source>
</reference>
<dbReference type="PATRIC" id="fig|33014.5.peg.1828"/>
<evidence type="ECO:0000313" key="4">
    <source>
        <dbReference type="Proteomes" id="UP000032604"/>
    </source>
</evidence>
<protein>
    <recommendedName>
        <fullName evidence="5">Lipoprotein</fullName>
    </recommendedName>
</protein>
<organism evidence="3 4">
    <name type="scientific">Clavibacter michiganensis subsp. insidiosus</name>
    <dbReference type="NCBI Taxonomy" id="33014"/>
    <lineage>
        <taxon>Bacteria</taxon>
        <taxon>Bacillati</taxon>
        <taxon>Actinomycetota</taxon>
        <taxon>Actinomycetes</taxon>
        <taxon>Micrococcales</taxon>
        <taxon>Microbacteriaceae</taxon>
        <taxon>Clavibacter</taxon>
    </lineage>
</organism>
<proteinExistence type="predicted"/>
<dbReference type="EMBL" id="CP011043">
    <property type="protein sequence ID" value="AJW79217.1"/>
    <property type="molecule type" value="Genomic_DNA"/>
</dbReference>
<evidence type="ECO:0008006" key="5">
    <source>
        <dbReference type="Google" id="ProtNLM"/>
    </source>
</evidence>
<accession>A0A0D5CJ04</accession>
<feature type="signal peptide" evidence="2">
    <location>
        <begin position="1"/>
        <end position="30"/>
    </location>
</feature>
<dbReference type="AlphaFoldDB" id="A0A0D5CJ04"/>
<sequence>MSIRSTVHAARPRRRSRGRPALAASGSALAASLLLAGCSVGPDGPPAPPFDAVTIDPAAAPTASPGQRVALGEVVALPSVDETGATDDVVATTLLGVAEGQPTYWSGYEDGARFADRTPFFAFVQTRWLHGQAGPQNGPVLRPFLADGTEVDIIQRQLGGISDDAECPYEVPDLGLEDGHHIEERMQCVVYAVPVGQELAELRWHDVPRTILQTPDPATHPYLEAPVVWEVDALPAAAVEG</sequence>
<feature type="chain" id="PRO_5039714314" description="Lipoprotein" evidence="2">
    <location>
        <begin position="31"/>
        <end position="241"/>
    </location>
</feature>
<dbReference type="HOGENOM" id="CLU_1127528_0_0_11"/>